<gene>
    <name evidence="2" type="ORF">PCASD_03145</name>
</gene>
<dbReference type="EMBL" id="PGCI01000049">
    <property type="protein sequence ID" value="PLW45320.1"/>
    <property type="molecule type" value="Genomic_DNA"/>
</dbReference>
<accession>A0A2N5V5R0</accession>
<sequence length="201" mass="22063">MPTSPSRLCHDQPRLTCSPGALGEQVCPACQALQTRRYLFARSSYLLAGTSPKQGHTGSPRGPGDSLEARGEQVKHAHRELSASRYTPAHRELLASRYTPAHRELSASSSEALRDPHASYRRGFVKLGLSPGLKKCSPQAAVKISGFLLILISSNLADSSFSLRRRPKHSREAQDNLHGKIMATLETLGKFLDHELRITTE</sequence>
<name>A0A2N5V5R0_9BASI</name>
<evidence type="ECO:0000256" key="1">
    <source>
        <dbReference type="SAM" id="MobiDB-lite"/>
    </source>
</evidence>
<dbReference type="AlphaFoldDB" id="A0A2N5V5R0"/>
<feature type="region of interest" description="Disordered" evidence="1">
    <location>
        <begin position="49"/>
        <end position="70"/>
    </location>
</feature>
<organism evidence="2 3">
    <name type="scientific">Puccinia coronata f. sp. avenae</name>
    <dbReference type="NCBI Taxonomy" id="200324"/>
    <lineage>
        <taxon>Eukaryota</taxon>
        <taxon>Fungi</taxon>
        <taxon>Dikarya</taxon>
        <taxon>Basidiomycota</taxon>
        <taxon>Pucciniomycotina</taxon>
        <taxon>Pucciniomycetes</taxon>
        <taxon>Pucciniales</taxon>
        <taxon>Pucciniaceae</taxon>
        <taxon>Puccinia</taxon>
    </lineage>
</organism>
<proteinExistence type="predicted"/>
<evidence type="ECO:0000313" key="2">
    <source>
        <dbReference type="EMBL" id="PLW45320.1"/>
    </source>
</evidence>
<reference evidence="2 3" key="1">
    <citation type="submission" date="2017-11" db="EMBL/GenBank/DDBJ databases">
        <title>De novo assembly and phasing of dikaryotic genomes from two isolates of Puccinia coronata f. sp. avenae, the causal agent of oat crown rust.</title>
        <authorList>
            <person name="Miller M.E."/>
            <person name="Zhang Y."/>
            <person name="Omidvar V."/>
            <person name="Sperschneider J."/>
            <person name="Schwessinger B."/>
            <person name="Raley C."/>
            <person name="Palmer J.M."/>
            <person name="Garnica D."/>
            <person name="Upadhyaya N."/>
            <person name="Rathjen J."/>
            <person name="Taylor J.M."/>
            <person name="Park R.F."/>
            <person name="Dodds P.N."/>
            <person name="Hirsch C.D."/>
            <person name="Kianian S.F."/>
            <person name="Figueroa M."/>
        </authorList>
    </citation>
    <scope>NUCLEOTIDE SEQUENCE [LARGE SCALE GENOMIC DNA]</scope>
    <source>
        <strain evidence="2">12SD80</strain>
    </source>
</reference>
<protein>
    <submittedName>
        <fullName evidence="2">Uncharacterized protein</fullName>
    </submittedName>
</protein>
<dbReference type="Proteomes" id="UP000235392">
    <property type="component" value="Unassembled WGS sequence"/>
</dbReference>
<evidence type="ECO:0000313" key="3">
    <source>
        <dbReference type="Proteomes" id="UP000235392"/>
    </source>
</evidence>
<comment type="caution">
    <text evidence="2">The sequence shown here is derived from an EMBL/GenBank/DDBJ whole genome shotgun (WGS) entry which is preliminary data.</text>
</comment>